<dbReference type="Proteomes" id="UP000238083">
    <property type="component" value="Unassembled WGS sequence"/>
</dbReference>
<reference evidence="1 2" key="1">
    <citation type="submission" date="2018-03" db="EMBL/GenBank/DDBJ databases">
        <title>Genomic Encyclopedia of Archaeal and Bacterial Type Strains, Phase II (KMG-II): from individual species to whole genera.</title>
        <authorList>
            <person name="Goeker M."/>
        </authorList>
    </citation>
    <scope>NUCLEOTIDE SEQUENCE [LARGE SCALE GENOMIC DNA]</scope>
    <source>
        <strain evidence="1 2">DSM 19711</strain>
    </source>
</reference>
<organism evidence="1 2">
    <name type="scientific">Kineococcus rhizosphaerae</name>
    <dbReference type="NCBI Taxonomy" id="559628"/>
    <lineage>
        <taxon>Bacteria</taxon>
        <taxon>Bacillati</taxon>
        <taxon>Actinomycetota</taxon>
        <taxon>Actinomycetes</taxon>
        <taxon>Kineosporiales</taxon>
        <taxon>Kineosporiaceae</taxon>
        <taxon>Kineococcus</taxon>
    </lineage>
</organism>
<proteinExistence type="predicted"/>
<protein>
    <submittedName>
        <fullName evidence="1">Uncharacterized protein</fullName>
    </submittedName>
</protein>
<dbReference type="EMBL" id="PVZF01000002">
    <property type="protein sequence ID" value="PRY17411.1"/>
    <property type="molecule type" value="Genomic_DNA"/>
</dbReference>
<dbReference type="OrthoDB" id="5168998at2"/>
<comment type="caution">
    <text evidence="1">The sequence shown here is derived from an EMBL/GenBank/DDBJ whole genome shotgun (WGS) entry which is preliminary data.</text>
</comment>
<dbReference type="RefSeq" id="WP_146149315.1">
    <property type="nucleotide sequence ID" value="NZ_PVZF01000002.1"/>
</dbReference>
<dbReference type="AlphaFoldDB" id="A0A2T0R8B4"/>
<accession>A0A2T0R8B4</accession>
<gene>
    <name evidence="1" type="ORF">CLV37_102374</name>
</gene>
<evidence type="ECO:0000313" key="2">
    <source>
        <dbReference type="Proteomes" id="UP000238083"/>
    </source>
</evidence>
<name>A0A2T0R8B4_9ACTN</name>
<evidence type="ECO:0000313" key="1">
    <source>
        <dbReference type="EMBL" id="PRY17411.1"/>
    </source>
</evidence>
<keyword evidence="2" id="KW-1185">Reference proteome</keyword>
<sequence length="780" mass="82823">MPGAEVLGGPARRALLGIDLEVLHRVLPFRPGVPRAEVGVPVSPTGRVDDTVLFEDPLDPAAVSYLPRYRLRVLAETGRYDIATTLVDGLWRTVFGLESYPAPEVDRPGAAILPHELSVTVSTRGELAREYPVAELDPGLGPTRNTPQVVLLLTLPERDALLRAFTRDEDQALLVVHRSVSVAVPAHRLPPRPDLAVALGPDVLATHVILPDLLVDPDPGPHPEPVQELVEHVERVPVDRPRPEETGTAVVTAGLARAAGLHVDFRQQLTVDRGFAGALRPVDVGAGALLRRFQSPEVAEVGEVAEVADLARLERFRDVVRDHRGLPGRGPVRGWPRPFPKPFPWPFPAPVPDPDPDPGFVVTSSRQDCGIALRFDVATHPYLFPSGQPPTTKGFATFVVPWPPEGPASRGHVYLQDQDCGNVFLHLPDVFLVGRAGEAPYGPELSFTVGRASAPDGTEQALALVSAHLVPQTSAARLADARRALAAHVPAGGAPVELRPAIQPATCRLDLPGGPVTTAAAPDLVAGWWIAESFSFEALREVYAVLGSGAGNPLRGRVDVTAGDATHQVPVELRLDRPAVPPLSWTETPREDGSWTVTLTNVGTDPLSVPGPPAWVVTDAGPVPATVTGPTPATIAPAATLDLVVTGPPGASDVQLDVTGVRVVVTPEAVVAQTLDRRVERLPRRVKLLTTAAGLGRTGDPAQDLSAIGVEFEGVAGAVLLDADTLQLDVAVPVPLRDWLLDRGEGTYSFRQTLVHVAGTSTADTAWRSSDSSLLTFPQA</sequence>